<dbReference type="Gene3D" id="3.10.520.10">
    <property type="entry name" value="ApbE-like domains"/>
    <property type="match status" value="1"/>
</dbReference>
<dbReference type="GO" id="GO:0046872">
    <property type="term" value="F:metal ion binding"/>
    <property type="evidence" value="ECO:0007669"/>
    <property type="project" value="UniProtKB-UniRule"/>
</dbReference>
<dbReference type="EC" id="2.7.1.180" evidence="1 10"/>
<evidence type="ECO:0000256" key="6">
    <source>
        <dbReference type="ARBA" id="ARBA00022827"/>
    </source>
</evidence>
<keyword evidence="7 10" id="KW-0460">Magnesium</keyword>
<evidence type="ECO:0000256" key="4">
    <source>
        <dbReference type="ARBA" id="ARBA00022679"/>
    </source>
</evidence>
<keyword evidence="13" id="KW-1185">Reference proteome</keyword>
<dbReference type="InterPro" id="IPR024932">
    <property type="entry name" value="ApbE"/>
</dbReference>
<proteinExistence type="inferred from homology"/>
<comment type="similarity">
    <text evidence="10">Belongs to the ApbE family.</text>
</comment>
<evidence type="ECO:0000313" key="13">
    <source>
        <dbReference type="Proteomes" id="UP000468901"/>
    </source>
</evidence>
<feature type="binding site" evidence="11">
    <location>
        <position position="147"/>
    </location>
    <ligand>
        <name>Mg(2+)</name>
        <dbReference type="ChEBI" id="CHEBI:18420"/>
    </ligand>
</feature>
<dbReference type="PANTHER" id="PTHR30040:SF2">
    <property type="entry name" value="FAD:PROTEIN FMN TRANSFERASE"/>
    <property type="match status" value="1"/>
</dbReference>
<sequence>MAIRSFSFTAMASPCFLHFEAENDLVAEVAASDAMDEVRRIEQRYSRYRPESELSRINAVAKDGGETEVDAETAALLDFAFAAYEKSGGLFDITSGLLRKAWNFDVAALPAPGTIAPLLARIGLDHVRWQNPVIGFARPGMELDFGGIGKEYAVDRAVEVLRSYGIAHGLVDLGGDIGVTGPQPDGAPWRIGIGHPRETDGILAHVPLASGGLAGSGDYERFIEVGGRRYCHILDPGTGMSAQGLQAVSVIAKTCLAAGAIATTAMLKGREGPAWLATLGLPHLYVDETGAVGGTLAPVTSR</sequence>
<protein>
    <recommendedName>
        <fullName evidence="2 10">FAD:protein FMN transferase</fullName>
        <ecNumber evidence="1 10">2.7.1.180</ecNumber>
    </recommendedName>
    <alternativeName>
        <fullName evidence="8 10">Flavin transferase</fullName>
    </alternativeName>
</protein>
<dbReference type="RefSeq" id="WP_152217024.1">
    <property type="nucleotide sequence ID" value="NZ_WESC01000013.1"/>
</dbReference>
<dbReference type="InterPro" id="IPR003374">
    <property type="entry name" value="ApbE-like_sf"/>
</dbReference>
<evidence type="ECO:0000256" key="9">
    <source>
        <dbReference type="ARBA" id="ARBA00048540"/>
    </source>
</evidence>
<dbReference type="SUPFAM" id="SSF143631">
    <property type="entry name" value="ApbE-like"/>
    <property type="match status" value="1"/>
</dbReference>
<comment type="catalytic activity">
    <reaction evidence="9 10">
        <text>L-threonyl-[protein] + FAD = FMN-L-threonyl-[protein] + AMP + H(+)</text>
        <dbReference type="Rhea" id="RHEA:36847"/>
        <dbReference type="Rhea" id="RHEA-COMP:11060"/>
        <dbReference type="Rhea" id="RHEA-COMP:11061"/>
        <dbReference type="ChEBI" id="CHEBI:15378"/>
        <dbReference type="ChEBI" id="CHEBI:30013"/>
        <dbReference type="ChEBI" id="CHEBI:57692"/>
        <dbReference type="ChEBI" id="CHEBI:74257"/>
        <dbReference type="ChEBI" id="CHEBI:456215"/>
        <dbReference type="EC" id="2.7.1.180"/>
    </reaction>
</comment>
<dbReference type="GO" id="GO:0016740">
    <property type="term" value="F:transferase activity"/>
    <property type="evidence" value="ECO:0007669"/>
    <property type="project" value="UniProtKB-UniRule"/>
</dbReference>
<dbReference type="Pfam" id="PF02424">
    <property type="entry name" value="ApbE"/>
    <property type="match status" value="1"/>
</dbReference>
<reference evidence="12 13" key="1">
    <citation type="submission" date="2019-09" db="EMBL/GenBank/DDBJ databases">
        <title>Parvibaculum sedimenti sp. nov., isolated from sediment.</title>
        <authorList>
            <person name="Wang Y."/>
        </authorList>
    </citation>
    <scope>NUCLEOTIDE SEQUENCE [LARGE SCALE GENOMIC DNA]</scope>
    <source>
        <strain evidence="12 13">HXT-9</strain>
    </source>
</reference>
<dbReference type="PIRSF" id="PIRSF006268">
    <property type="entry name" value="ApbE"/>
    <property type="match status" value="1"/>
</dbReference>
<dbReference type="Proteomes" id="UP000468901">
    <property type="component" value="Unassembled WGS sequence"/>
</dbReference>
<accession>A0A6N6VEL5</accession>
<feature type="binding site" evidence="11">
    <location>
        <position position="263"/>
    </location>
    <ligand>
        <name>Mg(2+)</name>
        <dbReference type="ChEBI" id="CHEBI:18420"/>
    </ligand>
</feature>
<keyword evidence="4 10" id="KW-0808">Transferase</keyword>
<evidence type="ECO:0000256" key="7">
    <source>
        <dbReference type="ARBA" id="ARBA00022842"/>
    </source>
</evidence>
<comment type="cofactor">
    <cofactor evidence="11">
        <name>Mg(2+)</name>
        <dbReference type="ChEBI" id="CHEBI:18420"/>
    </cofactor>
    <cofactor evidence="11">
        <name>Mn(2+)</name>
        <dbReference type="ChEBI" id="CHEBI:29035"/>
    </cofactor>
    <text evidence="11">Magnesium. Can also use manganese.</text>
</comment>
<keyword evidence="3 10" id="KW-0285">Flavoprotein</keyword>
<gene>
    <name evidence="12" type="ORF">F2P47_14120</name>
</gene>
<keyword evidence="6 10" id="KW-0274">FAD</keyword>
<evidence type="ECO:0000256" key="11">
    <source>
        <dbReference type="PIRSR" id="PIRSR006268-2"/>
    </source>
</evidence>
<evidence type="ECO:0000256" key="2">
    <source>
        <dbReference type="ARBA" id="ARBA00016337"/>
    </source>
</evidence>
<keyword evidence="5 10" id="KW-0479">Metal-binding</keyword>
<name>A0A6N6VEL5_9HYPH</name>
<evidence type="ECO:0000256" key="10">
    <source>
        <dbReference type="PIRNR" id="PIRNR006268"/>
    </source>
</evidence>
<evidence type="ECO:0000313" key="12">
    <source>
        <dbReference type="EMBL" id="KAB7739141.1"/>
    </source>
</evidence>
<organism evidence="12 13">
    <name type="scientific">Parvibaculum sedimenti</name>
    <dbReference type="NCBI Taxonomy" id="2608632"/>
    <lineage>
        <taxon>Bacteria</taxon>
        <taxon>Pseudomonadati</taxon>
        <taxon>Pseudomonadota</taxon>
        <taxon>Alphaproteobacteria</taxon>
        <taxon>Hyphomicrobiales</taxon>
        <taxon>Parvibaculaceae</taxon>
        <taxon>Parvibaculum</taxon>
    </lineage>
</organism>
<dbReference type="PANTHER" id="PTHR30040">
    <property type="entry name" value="THIAMINE BIOSYNTHESIS LIPOPROTEIN APBE"/>
    <property type="match status" value="1"/>
</dbReference>
<dbReference type="AlphaFoldDB" id="A0A6N6VEL5"/>
<evidence type="ECO:0000256" key="5">
    <source>
        <dbReference type="ARBA" id="ARBA00022723"/>
    </source>
</evidence>
<comment type="caution">
    <text evidence="12">The sequence shown here is derived from an EMBL/GenBank/DDBJ whole genome shotgun (WGS) entry which is preliminary data.</text>
</comment>
<evidence type="ECO:0000256" key="3">
    <source>
        <dbReference type="ARBA" id="ARBA00022630"/>
    </source>
</evidence>
<evidence type="ECO:0000256" key="8">
    <source>
        <dbReference type="ARBA" id="ARBA00031306"/>
    </source>
</evidence>
<evidence type="ECO:0000256" key="1">
    <source>
        <dbReference type="ARBA" id="ARBA00011955"/>
    </source>
</evidence>
<dbReference type="EMBL" id="WESC01000013">
    <property type="protein sequence ID" value="KAB7739141.1"/>
    <property type="molecule type" value="Genomic_DNA"/>
</dbReference>